<dbReference type="InterPro" id="IPR050221">
    <property type="entry name" value="26S_Proteasome_ATPase"/>
</dbReference>
<dbReference type="InterPro" id="IPR054472">
    <property type="entry name" value="WHD"/>
</dbReference>
<dbReference type="OrthoDB" id="7438987at2"/>
<evidence type="ECO:0000313" key="5">
    <source>
        <dbReference type="EMBL" id="RDJ03961.1"/>
    </source>
</evidence>
<dbReference type="Gene3D" id="3.40.50.300">
    <property type="entry name" value="P-loop containing nucleotide triphosphate hydrolases"/>
    <property type="match status" value="1"/>
</dbReference>
<evidence type="ECO:0000256" key="2">
    <source>
        <dbReference type="ARBA" id="ARBA00022741"/>
    </source>
</evidence>
<gene>
    <name evidence="5" type="ORF">B5K06_29095</name>
</gene>
<evidence type="ECO:0000259" key="4">
    <source>
        <dbReference type="SMART" id="SM00382"/>
    </source>
</evidence>
<dbReference type="EMBL" id="NAAC01000041">
    <property type="protein sequence ID" value="RDJ03961.1"/>
    <property type="molecule type" value="Genomic_DNA"/>
</dbReference>
<comment type="caution">
    <text evidence="5">The sequence shown here is derived from an EMBL/GenBank/DDBJ whole genome shotgun (WGS) entry which is preliminary data.</text>
</comment>
<dbReference type="AlphaFoldDB" id="A0A370KGU8"/>
<comment type="similarity">
    <text evidence="1">Belongs to the AAA ATPase family.</text>
</comment>
<dbReference type="InterPro" id="IPR003593">
    <property type="entry name" value="AAA+_ATPase"/>
</dbReference>
<evidence type="ECO:0000256" key="1">
    <source>
        <dbReference type="ARBA" id="ARBA00006914"/>
    </source>
</evidence>
<dbReference type="GO" id="GO:0016887">
    <property type="term" value="F:ATP hydrolysis activity"/>
    <property type="evidence" value="ECO:0007669"/>
    <property type="project" value="InterPro"/>
</dbReference>
<proteinExistence type="inferred from homology"/>
<dbReference type="SMART" id="SM00382">
    <property type="entry name" value="AAA"/>
    <property type="match status" value="1"/>
</dbReference>
<dbReference type="PANTHER" id="PTHR23073">
    <property type="entry name" value="26S PROTEASOME REGULATORY SUBUNIT"/>
    <property type="match status" value="1"/>
</dbReference>
<dbReference type="CDD" id="cd19481">
    <property type="entry name" value="RecA-like_protease"/>
    <property type="match status" value="1"/>
</dbReference>
<feature type="domain" description="AAA+ ATPase" evidence="4">
    <location>
        <begin position="428"/>
        <end position="560"/>
    </location>
</feature>
<organism evidence="5 6">
    <name type="scientific">Rhizobium grahamii</name>
    <dbReference type="NCBI Taxonomy" id="1120045"/>
    <lineage>
        <taxon>Bacteria</taxon>
        <taxon>Pseudomonadati</taxon>
        <taxon>Pseudomonadota</taxon>
        <taxon>Alphaproteobacteria</taxon>
        <taxon>Hyphomicrobiales</taxon>
        <taxon>Rhizobiaceae</taxon>
        <taxon>Rhizobium/Agrobacterium group</taxon>
        <taxon>Rhizobium</taxon>
    </lineage>
</organism>
<keyword evidence="3" id="KW-0067">ATP-binding</keyword>
<dbReference type="Pfam" id="PF00004">
    <property type="entry name" value="AAA"/>
    <property type="match status" value="1"/>
</dbReference>
<dbReference type="InterPro" id="IPR003959">
    <property type="entry name" value="ATPase_AAA_core"/>
</dbReference>
<dbReference type="Proteomes" id="UP000254939">
    <property type="component" value="Unassembled WGS sequence"/>
</dbReference>
<reference evidence="5 6" key="1">
    <citation type="submission" date="2017-03" db="EMBL/GenBank/DDBJ databases">
        <title>Genome analysis of Rhizobial strains effectives or ineffectives for nitrogen fixation isolated from bean seeds.</title>
        <authorList>
            <person name="Peralta H."/>
            <person name="Aguilar-Vera A."/>
            <person name="Mora Y."/>
            <person name="Vargas-Lagunas C."/>
            <person name="Girard L."/>
            <person name="Mora J."/>
        </authorList>
    </citation>
    <scope>NUCLEOTIDE SEQUENCE [LARGE SCALE GENOMIC DNA]</scope>
    <source>
        <strain evidence="5 6">CCGM3</strain>
    </source>
</reference>
<dbReference type="SUPFAM" id="SSF52540">
    <property type="entry name" value="P-loop containing nucleoside triphosphate hydrolases"/>
    <property type="match status" value="1"/>
</dbReference>
<evidence type="ECO:0000256" key="3">
    <source>
        <dbReference type="ARBA" id="ARBA00022840"/>
    </source>
</evidence>
<dbReference type="InterPro" id="IPR027417">
    <property type="entry name" value="P-loop_NTPase"/>
</dbReference>
<evidence type="ECO:0000313" key="6">
    <source>
        <dbReference type="Proteomes" id="UP000254939"/>
    </source>
</evidence>
<sequence>MRTAMLNTVINAQESIPDDRPADWFSANAATVALGLSWISARLALADDAEEIRKAYDSARTRQLNANDPASIDRLGDLFSLAPFDLDVLLLGCAAHLVHGIGSADLEMAFTVCDAIEPPEARFLALGRFSPDAPLRRFRLIEMSDSAVQLQSRFTIDERIMRLLLGDDQRVAAIDQALEAEDCGPLPEHNLDIVDRLCASMDMERPAAALVGAARSGRRATGSALARRFGLGIRTLLLRFLPSDPGERRDFFALVEREAAIGRFAVLVDIDEADGRLAGEDLLRGFSGFTIVVGKCPLETARHVPTGHCRPLATADRLAIWRAVLGERSTALKGDLLEIAEHFALGPREIARIARDLLDEETLWDACRSVASRDLLGLSERIVPRFGLEDIVLPPKVLALLHAIEAQVRFKSRVLGPGGFAEQLVRGRGTTALFAGPSGVGKTMAAEVLAHSLKLDLFRIDLSSVVSKYIGETERNLRQLFDAAEAGGCVLFFDEADALFGKRTEVKDSHDRYANLEISYLLQRMEAFSGLAILATNLKNNLDPAFLRRLRYVVDIPFPDAAERETLWRRAFPAGTLTDDLDYPKLSRLDFSGGNISVVAINAAYLSAAENCAVGMRHIERAARAEFHKLDRDFGGWA</sequence>
<name>A0A370KGU8_9HYPH</name>
<keyword evidence="2" id="KW-0547">Nucleotide-binding</keyword>
<protein>
    <recommendedName>
        <fullName evidence="4">AAA+ ATPase domain-containing protein</fullName>
    </recommendedName>
</protein>
<dbReference type="Pfam" id="PF22977">
    <property type="entry name" value="WHD"/>
    <property type="match status" value="1"/>
</dbReference>
<accession>A0A370KGU8</accession>
<dbReference type="GO" id="GO:0005524">
    <property type="term" value="F:ATP binding"/>
    <property type="evidence" value="ECO:0007669"/>
    <property type="project" value="UniProtKB-KW"/>
</dbReference>